<dbReference type="EMBL" id="SFCI01003480">
    <property type="protein sequence ID" value="TFY73013.1"/>
    <property type="molecule type" value="Genomic_DNA"/>
</dbReference>
<evidence type="ECO:0000313" key="4">
    <source>
        <dbReference type="EMBL" id="TFY73013.1"/>
    </source>
</evidence>
<dbReference type="SUPFAM" id="SSF53474">
    <property type="entry name" value="alpha/beta-Hydrolases"/>
    <property type="match status" value="1"/>
</dbReference>
<dbReference type="Pfam" id="PF05057">
    <property type="entry name" value="DUF676"/>
    <property type="match status" value="1"/>
</dbReference>
<evidence type="ECO:0000256" key="2">
    <source>
        <dbReference type="SAM" id="MobiDB-lite"/>
    </source>
</evidence>
<dbReference type="PANTHER" id="PTHR47842:SF1">
    <property type="entry name" value="DUF676 DOMAIN-CONTAINING PROTEIN"/>
    <property type="match status" value="1"/>
</dbReference>
<dbReference type="InterPro" id="IPR007751">
    <property type="entry name" value="DUF676_lipase-like"/>
</dbReference>
<dbReference type="Proteomes" id="UP000298061">
    <property type="component" value="Unassembled WGS sequence"/>
</dbReference>
<dbReference type="PANTHER" id="PTHR47842">
    <property type="entry name" value="EXPRESSED PROTEIN"/>
    <property type="match status" value="1"/>
</dbReference>
<comment type="similarity">
    <text evidence="1">Belongs to the putative lipase ROG1 family.</text>
</comment>
<reference evidence="4 5" key="1">
    <citation type="submission" date="2019-02" db="EMBL/GenBank/DDBJ databases">
        <title>Genome sequencing of the rare red list fungi Hericium alpestre (H. flagellum).</title>
        <authorList>
            <person name="Buettner E."/>
            <person name="Kellner H."/>
        </authorList>
    </citation>
    <scope>NUCLEOTIDE SEQUENCE [LARGE SCALE GENOMIC DNA]</scope>
    <source>
        <strain evidence="4 5">DSM 108284</strain>
    </source>
</reference>
<protein>
    <recommendedName>
        <fullName evidence="3">DUF676 domain-containing protein</fullName>
    </recommendedName>
</protein>
<evidence type="ECO:0000313" key="5">
    <source>
        <dbReference type="Proteomes" id="UP000298061"/>
    </source>
</evidence>
<gene>
    <name evidence="4" type="ORF">EWM64_g10999</name>
</gene>
<accession>A0A4Y9ZGQ7</accession>
<feature type="domain" description="DUF676" evidence="3">
    <location>
        <begin position="46"/>
        <end position="149"/>
    </location>
</feature>
<dbReference type="AlphaFoldDB" id="A0A4Y9ZGQ7"/>
<evidence type="ECO:0000256" key="1">
    <source>
        <dbReference type="ARBA" id="ARBA00007920"/>
    </source>
</evidence>
<feature type="region of interest" description="Disordered" evidence="2">
    <location>
        <begin position="1"/>
        <end position="36"/>
    </location>
</feature>
<dbReference type="InterPro" id="IPR029058">
    <property type="entry name" value="AB_hydrolase_fold"/>
</dbReference>
<sequence length="170" mass="18195">MDNSLPREPASEGSRDTIPHGDQVGSDGVTSPKSPIGAPKVQDILLVIFIHGFKGTDTTFNSFPSRLEHILTETINDVKVECIVFPAYETKGDLTEAVERFSDWLAELTVRKEVDYGAGGGAGKAKVVICSHSMGGLLAADSLLAFANSRADKHAPLWPQIIACIAFDTP</sequence>
<feature type="compositionally biased region" description="Basic and acidic residues" evidence="2">
    <location>
        <begin position="9"/>
        <end position="19"/>
    </location>
</feature>
<keyword evidence="5" id="KW-1185">Reference proteome</keyword>
<proteinExistence type="inferred from homology"/>
<feature type="non-terminal residue" evidence="4">
    <location>
        <position position="170"/>
    </location>
</feature>
<comment type="caution">
    <text evidence="4">The sequence shown here is derived from an EMBL/GenBank/DDBJ whole genome shotgun (WGS) entry which is preliminary data.</text>
</comment>
<organism evidence="4 5">
    <name type="scientific">Hericium alpestre</name>
    <dbReference type="NCBI Taxonomy" id="135208"/>
    <lineage>
        <taxon>Eukaryota</taxon>
        <taxon>Fungi</taxon>
        <taxon>Dikarya</taxon>
        <taxon>Basidiomycota</taxon>
        <taxon>Agaricomycotina</taxon>
        <taxon>Agaricomycetes</taxon>
        <taxon>Russulales</taxon>
        <taxon>Hericiaceae</taxon>
        <taxon>Hericium</taxon>
    </lineage>
</organism>
<name>A0A4Y9ZGQ7_9AGAM</name>
<dbReference type="OrthoDB" id="442243at2759"/>
<evidence type="ECO:0000259" key="3">
    <source>
        <dbReference type="Pfam" id="PF05057"/>
    </source>
</evidence>
<dbReference type="STRING" id="135208.A0A4Y9ZGQ7"/>
<dbReference type="Gene3D" id="3.40.50.1820">
    <property type="entry name" value="alpha/beta hydrolase"/>
    <property type="match status" value="1"/>
</dbReference>